<dbReference type="AlphaFoldDB" id="A0A8H9UKU4"/>
<feature type="domain" description="Phage neck terminator protein gp12-like" evidence="1">
    <location>
        <begin position="118"/>
        <end position="248"/>
    </location>
</feature>
<sequence length="260" mass="29366">MSIYTVKLMTVSGEVDYSDYHAEKATFNDNGNSKDILFIPYNGRDPSFITSVILDDGDGNSITIPANFRLDVGNVVKFPKGTLKETDAQATPLILSGAPYLAMVRLRQAFIELTGDKPLYAQQKLPEPKDPFTAIHLLSSAREPQPFAKTWDGEYRVYHYNCAAQIIAIRSSDDAQAYLENFLYEVDSTEGEFWQFDNNCSIDRSGDFENSSPLIDNLVYQQMAQVTLTLQFVFQHYKKERWIDSATVKANEVTFHIKGA</sequence>
<evidence type="ECO:0000313" key="2">
    <source>
        <dbReference type="EMBL" id="HAT3897406.1"/>
    </source>
</evidence>
<organism evidence="2">
    <name type="scientific">Citrobacter freundii</name>
    <dbReference type="NCBI Taxonomy" id="546"/>
    <lineage>
        <taxon>Bacteria</taxon>
        <taxon>Pseudomonadati</taxon>
        <taxon>Pseudomonadota</taxon>
        <taxon>Gammaproteobacteria</taxon>
        <taxon>Enterobacterales</taxon>
        <taxon>Enterobacteriaceae</taxon>
        <taxon>Citrobacter</taxon>
        <taxon>Citrobacter freundii complex</taxon>
    </lineage>
</organism>
<dbReference type="InterPro" id="IPR057087">
    <property type="entry name" value="Gp12-like"/>
</dbReference>
<dbReference type="RefSeq" id="WP_407197372.1">
    <property type="nucleotide sequence ID" value="NZ_JBIGUN010000001.1"/>
</dbReference>
<reference evidence="2" key="2">
    <citation type="submission" date="2020-09" db="EMBL/GenBank/DDBJ databases">
        <authorList>
            <consortium name="NCBI Pathogen Detection Project"/>
        </authorList>
    </citation>
    <scope>NUCLEOTIDE SEQUENCE</scope>
    <source>
        <strain evidence="2">O50</strain>
    </source>
</reference>
<dbReference type="Proteomes" id="UP000855471">
    <property type="component" value="Unassembled WGS sequence"/>
</dbReference>
<gene>
    <name evidence="2" type="ORF">I9Y29_001823</name>
</gene>
<dbReference type="EMBL" id="DACSXJ010000008">
    <property type="protein sequence ID" value="HAT3897406.1"/>
    <property type="molecule type" value="Genomic_DNA"/>
</dbReference>
<proteinExistence type="predicted"/>
<accession>A0A8H9UKU4</accession>
<evidence type="ECO:0000259" key="1">
    <source>
        <dbReference type="Pfam" id="PF23961"/>
    </source>
</evidence>
<reference evidence="2" key="1">
    <citation type="journal article" date="2018" name="Genome Biol.">
        <title>SKESA: strategic k-mer extension for scrupulous assemblies.</title>
        <authorList>
            <person name="Souvorov A."/>
            <person name="Agarwala R."/>
            <person name="Lipman D.J."/>
        </authorList>
    </citation>
    <scope>NUCLEOTIDE SEQUENCE</scope>
    <source>
        <strain evidence="2">O50</strain>
    </source>
</reference>
<comment type="caution">
    <text evidence="2">The sequence shown here is derived from an EMBL/GenBank/DDBJ whole genome shotgun (WGS) entry which is preliminary data.</text>
</comment>
<dbReference type="Pfam" id="PF23961">
    <property type="entry name" value="Phage_tail_terminator_9"/>
    <property type="match status" value="1"/>
</dbReference>
<protein>
    <recommendedName>
        <fullName evidence="1">Phage neck terminator protein gp12-like domain-containing protein</fullName>
    </recommendedName>
</protein>
<name>A0A8H9UKU4_CITFR</name>